<accession>A0A927FHZ7</accession>
<evidence type="ECO:0000313" key="2">
    <source>
        <dbReference type="EMBL" id="MBD8051331.1"/>
    </source>
</evidence>
<proteinExistence type="predicted"/>
<dbReference type="EMBL" id="JACYFT010000002">
    <property type="protein sequence ID" value="MBD8051331.1"/>
    <property type="molecule type" value="Genomic_DNA"/>
</dbReference>
<protein>
    <submittedName>
        <fullName evidence="2">Uncharacterized protein</fullName>
    </submittedName>
</protein>
<name>A0A927FHZ7_9BURK</name>
<dbReference type="Proteomes" id="UP000647424">
    <property type="component" value="Unassembled WGS sequence"/>
</dbReference>
<sequence length="84" mass="8929">MKAVQFLVDFFAVDGSGNRFIKYAQGQTYPYDDETASQVQAGFAQLVQVETLKQAKAAAQVKSAAKAESPVPPAEEAATTTTEA</sequence>
<evidence type="ECO:0000256" key="1">
    <source>
        <dbReference type="SAM" id="MobiDB-lite"/>
    </source>
</evidence>
<dbReference type="RefSeq" id="WP_191819765.1">
    <property type="nucleotide sequence ID" value="NZ_JACYFT010000002.1"/>
</dbReference>
<reference evidence="2" key="1">
    <citation type="submission" date="2020-09" db="EMBL/GenBank/DDBJ databases">
        <title>Genome seq and assembly of Limnohabitants sp.</title>
        <authorList>
            <person name="Chhetri G."/>
        </authorList>
    </citation>
    <scope>NUCLEOTIDE SEQUENCE</scope>
    <source>
        <strain evidence="2">JUR4</strain>
    </source>
</reference>
<feature type="region of interest" description="Disordered" evidence="1">
    <location>
        <begin position="63"/>
        <end position="84"/>
    </location>
</feature>
<keyword evidence="3" id="KW-1185">Reference proteome</keyword>
<comment type="caution">
    <text evidence="2">The sequence shown here is derived from an EMBL/GenBank/DDBJ whole genome shotgun (WGS) entry which is preliminary data.</text>
</comment>
<evidence type="ECO:0000313" key="3">
    <source>
        <dbReference type="Proteomes" id="UP000647424"/>
    </source>
</evidence>
<organism evidence="2 3">
    <name type="scientific">Limnohabitans radicicola</name>
    <dbReference type="NCBI Taxonomy" id="2771427"/>
    <lineage>
        <taxon>Bacteria</taxon>
        <taxon>Pseudomonadati</taxon>
        <taxon>Pseudomonadota</taxon>
        <taxon>Betaproteobacteria</taxon>
        <taxon>Burkholderiales</taxon>
        <taxon>Comamonadaceae</taxon>
        <taxon>Limnohabitans</taxon>
    </lineage>
</organism>
<gene>
    <name evidence="2" type="ORF">IC609_12310</name>
</gene>
<dbReference type="AlphaFoldDB" id="A0A927FHZ7"/>